<dbReference type="EMBL" id="LNQR01000109">
    <property type="protein sequence ID" value="KWT78991.1"/>
    <property type="molecule type" value="Genomic_DNA"/>
</dbReference>
<dbReference type="InterPro" id="IPR000644">
    <property type="entry name" value="CBS_dom"/>
</dbReference>
<dbReference type="RefSeq" id="WP_085053413.1">
    <property type="nucleotide sequence ID" value="NZ_LNQR01000109.1"/>
</dbReference>
<comment type="caution">
    <text evidence="2">The sequence shown here is derived from an EMBL/GenBank/DDBJ whole genome shotgun (WGS) entry which is preliminary data.</text>
</comment>
<organism evidence="2 3">
    <name type="scientific">Candidatus Magnetominusculus xianensis</name>
    <dbReference type="NCBI Taxonomy" id="1748249"/>
    <lineage>
        <taxon>Bacteria</taxon>
        <taxon>Pseudomonadati</taxon>
        <taxon>Nitrospirota</taxon>
        <taxon>Nitrospiria</taxon>
        <taxon>Nitrospirales</taxon>
        <taxon>Nitrospiraceae</taxon>
        <taxon>Candidatus Magnetominusculus</taxon>
    </lineage>
</organism>
<reference evidence="2 3" key="1">
    <citation type="submission" date="2015-11" db="EMBL/GenBank/DDBJ databases">
        <authorList>
            <person name="Lin W."/>
        </authorList>
    </citation>
    <scope>NUCLEOTIDE SEQUENCE [LARGE SCALE GENOMIC DNA]</scope>
    <source>
        <strain evidence="2 3">HCH-1</strain>
    </source>
</reference>
<evidence type="ECO:0000259" key="1">
    <source>
        <dbReference type="Pfam" id="PF00571"/>
    </source>
</evidence>
<name>A0ABR5SD75_9BACT</name>
<sequence length="168" mass="19050">MLVNKRVKDLMKDIFEFPHIPYWFTIRQAIGIIKSAGLEKAHQIVVLVFEEKYHLVGTLGIKEILMGLEPVYLKSSSFEHTAPEGDIALSLVWDTMFDMSNKELLQKPVSDILYPIENFAGIDDHLAKAAHTMLRNDLFLLPVLENKRKLVGIVTLLDIFNELSGCIG</sequence>
<dbReference type="Proteomes" id="UP000060487">
    <property type="component" value="Unassembled WGS sequence"/>
</dbReference>
<dbReference type="SUPFAM" id="SSF54631">
    <property type="entry name" value="CBS-domain pair"/>
    <property type="match status" value="1"/>
</dbReference>
<evidence type="ECO:0000313" key="3">
    <source>
        <dbReference type="Proteomes" id="UP000060487"/>
    </source>
</evidence>
<protein>
    <submittedName>
        <fullName evidence="2">CBS-domain-containing protein</fullName>
    </submittedName>
</protein>
<feature type="domain" description="CBS" evidence="1">
    <location>
        <begin position="122"/>
        <end position="164"/>
    </location>
</feature>
<evidence type="ECO:0000313" key="2">
    <source>
        <dbReference type="EMBL" id="KWT78991.1"/>
    </source>
</evidence>
<dbReference type="InterPro" id="IPR046342">
    <property type="entry name" value="CBS_dom_sf"/>
</dbReference>
<proteinExistence type="predicted"/>
<dbReference type="Gene3D" id="3.10.580.10">
    <property type="entry name" value="CBS-domain"/>
    <property type="match status" value="1"/>
</dbReference>
<gene>
    <name evidence="2" type="ORF">ASN18_2788</name>
</gene>
<dbReference type="Pfam" id="PF00571">
    <property type="entry name" value="CBS"/>
    <property type="match status" value="1"/>
</dbReference>
<accession>A0ABR5SD75</accession>
<keyword evidence="3" id="KW-1185">Reference proteome</keyword>